<dbReference type="AlphaFoldDB" id="A0A1T4WSZ5"/>
<evidence type="ECO:0000313" key="2">
    <source>
        <dbReference type="Proteomes" id="UP000190774"/>
    </source>
</evidence>
<dbReference type="STRING" id="48467.SAMN02745166_00643"/>
<protein>
    <submittedName>
        <fullName evidence="1">Uncharacterized protein</fullName>
    </submittedName>
</protein>
<dbReference type="Proteomes" id="UP000190774">
    <property type="component" value="Unassembled WGS sequence"/>
</dbReference>
<dbReference type="RefSeq" id="WP_176159197.1">
    <property type="nucleotide sequence ID" value="NZ_FUYE01000002.1"/>
</dbReference>
<reference evidence="2" key="1">
    <citation type="submission" date="2017-02" db="EMBL/GenBank/DDBJ databases">
        <authorList>
            <person name="Varghese N."/>
            <person name="Submissions S."/>
        </authorList>
    </citation>
    <scope>NUCLEOTIDE SEQUENCE [LARGE SCALE GENOMIC DNA]</scope>
    <source>
        <strain evidence="2">ATCC 700200</strain>
    </source>
</reference>
<accession>A0A1T4WSZ5</accession>
<proteinExistence type="predicted"/>
<gene>
    <name evidence="1" type="ORF">SAMN02745166_00643</name>
</gene>
<sequence length="53" mass="5999">MNPIHTTSDYLAILPGSLERGYCAIETKGFMVPTHPEGGWSFNRLKEVYEQRG</sequence>
<name>A0A1T4WSZ5_9BACT</name>
<keyword evidence="2" id="KW-1185">Reference proteome</keyword>
<dbReference type="EMBL" id="FUYE01000002">
    <property type="protein sequence ID" value="SKA80490.1"/>
    <property type="molecule type" value="Genomic_DNA"/>
</dbReference>
<organism evidence="1 2">
    <name type="scientific">Prosthecobacter debontii</name>
    <dbReference type="NCBI Taxonomy" id="48467"/>
    <lineage>
        <taxon>Bacteria</taxon>
        <taxon>Pseudomonadati</taxon>
        <taxon>Verrucomicrobiota</taxon>
        <taxon>Verrucomicrobiia</taxon>
        <taxon>Verrucomicrobiales</taxon>
        <taxon>Verrucomicrobiaceae</taxon>
        <taxon>Prosthecobacter</taxon>
    </lineage>
</organism>
<evidence type="ECO:0000313" key="1">
    <source>
        <dbReference type="EMBL" id="SKA80490.1"/>
    </source>
</evidence>